<evidence type="ECO:0000256" key="1">
    <source>
        <dbReference type="SAM" id="MobiDB-lite"/>
    </source>
</evidence>
<dbReference type="AlphaFoldDB" id="A0AA39IVY6"/>
<feature type="compositionally biased region" description="Basic and acidic residues" evidence="1">
    <location>
        <begin position="265"/>
        <end position="276"/>
    </location>
</feature>
<proteinExistence type="predicted"/>
<evidence type="ECO:0000313" key="2">
    <source>
        <dbReference type="EMBL" id="KAK0431482.1"/>
    </source>
</evidence>
<reference evidence="2" key="1">
    <citation type="submission" date="2023-06" db="EMBL/GenBank/DDBJ databases">
        <authorList>
            <consortium name="Lawrence Berkeley National Laboratory"/>
            <person name="Ahrendt S."/>
            <person name="Sahu N."/>
            <person name="Indic B."/>
            <person name="Wong-Bajracharya J."/>
            <person name="Merenyi Z."/>
            <person name="Ke H.-M."/>
            <person name="Monk M."/>
            <person name="Kocsube S."/>
            <person name="Drula E."/>
            <person name="Lipzen A."/>
            <person name="Balint B."/>
            <person name="Henrissat B."/>
            <person name="Andreopoulos B."/>
            <person name="Martin F.M."/>
            <person name="Harder C.B."/>
            <person name="Rigling D."/>
            <person name="Ford K.L."/>
            <person name="Foster G.D."/>
            <person name="Pangilinan J."/>
            <person name="Papanicolaou A."/>
            <person name="Barry K."/>
            <person name="LaButti K."/>
            <person name="Viragh M."/>
            <person name="Koriabine M."/>
            <person name="Yan M."/>
            <person name="Riley R."/>
            <person name="Champramary S."/>
            <person name="Plett K.L."/>
            <person name="Tsai I.J."/>
            <person name="Slot J."/>
            <person name="Sipos G."/>
            <person name="Plett J."/>
            <person name="Nagy L.G."/>
            <person name="Grigoriev I.V."/>
        </authorList>
    </citation>
    <scope>NUCLEOTIDE SEQUENCE</scope>
    <source>
        <strain evidence="2">FPL87.14</strain>
    </source>
</reference>
<organism evidence="2 3">
    <name type="scientific">Armillaria borealis</name>
    <dbReference type="NCBI Taxonomy" id="47425"/>
    <lineage>
        <taxon>Eukaryota</taxon>
        <taxon>Fungi</taxon>
        <taxon>Dikarya</taxon>
        <taxon>Basidiomycota</taxon>
        <taxon>Agaricomycotina</taxon>
        <taxon>Agaricomycetes</taxon>
        <taxon>Agaricomycetidae</taxon>
        <taxon>Agaricales</taxon>
        <taxon>Marasmiineae</taxon>
        <taxon>Physalacriaceae</taxon>
        <taxon>Armillaria</taxon>
    </lineage>
</organism>
<feature type="region of interest" description="Disordered" evidence="1">
    <location>
        <begin position="241"/>
        <end position="308"/>
    </location>
</feature>
<gene>
    <name evidence="2" type="ORF">EV421DRAFT_1743083</name>
</gene>
<name>A0AA39IVY6_9AGAR</name>
<protein>
    <submittedName>
        <fullName evidence="2">Uncharacterized protein</fullName>
    </submittedName>
</protein>
<feature type="compositionally biased region" description="Polar residues" evidence="1">
    <location>
        <begin position="249"/>
        <end position="260"/>
    </location>
</feature>
<accession>A0AA39IVY6</accession>
<feature type="compositionally biased region" description="Polar residues" evidence="1">
    <location>
        <begin position="339"/>
        <end position="363"/>
    </location>
</feature>
<comment type="caution">
    <text evidence="2">The sequence shown here is derived from an EMBL/GenBank/DDBJ whole genome shotgun (WGS) entry which is preliminary data.</text>
</comment>
<dbReference type="EMBL" id="JAUEPT010000113">
    <property type="protein sequence ID" value="KAK0431482.1"/>
    <property type="molecule type" value="Genomic_DNA"/>
</dbReference>
<sequence>MTTKPEAPVSAQELKSSNLFHTFPISNQTCLDSLSFQDWWRVVVQERPEGWPKLALVDTSTVHGLEHQITDIHELGQAAGTHSPKSRSHALASLRRFADARRKPCVDTLLMVRIMDMMSVMLGYQEGSTFKNSLDMITRKRTRNGHNREVICIGLGTKSHGLDDKQWSHIDEMLSVEGVSTQLEYALQQVIFVTAAGTSQGRNRSETVLDDFCGQLTHTNLTEEDAWWFPLSMEHAIDASAATDSDSTNPSTVPQVQISKSGHKASVEVDDTHQNEQGDSDPSFDSSNRGSPLDSDPHPASDSTRPIPGQLQLQISEGTDVTDTQQLRHSLRDMAMPQHQPNPRSTNQLYPKNNSIPTDQFFTSPVPLGPRKGKIEEKHGGQEWT</sequence>
<feature type="compositionally biased region" description="Basic and acidic residues" evidence="1">
    <location>
        <begin position="373"/>
        <end position="385"/>
    </location>
</feature>
<feature type="region of interest" description="Disordered" evidence="1">
    <location>
        <begin position="336"/>
        <end position="385"/>
    </location>
</feature>
<keyword evidence="3" id="KW-1185">Reference proteome</keyword>
<evidence type="ECO:0000313" key="3">
    <source>
        <dbReference type="Proteomes" id="UP001175226"/>
    </source>
</evidence>
<dbReference type="Proteomes" id="UP001175226">
    <property type="component" value="Unassembled WGS sequence"/>
</dbReference>